<evidence type="ECO:0000313" key="3">
    <source>
        <dbReference type="EMBL" id="TWI57893.1"/>
    </source>
</evidence>
<proteinExistence type="predicted"/>
<keyword evidence="4" id="KW-1185">Reference proteome</keyword>
<dbReference type="SUPFAM" id="SSF53800">
    <property type="entry name" value="Chelatase"/>
    <property type="match status" value="1"/>
</dbReference>
<dbReference type="AlphaFoldDB" id="A0A562QMJ0"/>
<dbReference type="PANTHER" id="PTHR33542">
    <property type="entry name" value="SIROHYDROCHLORIN FERROCHELATASE, CHLOROPLASTIC"/>
    <property type="match status" value="1"/>
</dbReference>
<keyword evidence="1" id="KW-0479">Metal-binding</keyword>
<dbReference type="CDD" id="cd03414">
    <property type="entry name" value="CbiX_SirB_C"/>
    <property type="match status" value="1"/>
</dbReference>
<dbReference type="OrthoDB" id="9797895at2"/>
<evidence type="ECO:0000256" key="2">
    <source>
        <dbReference type="ARBA" id="ARBA00023239"/>
    </source>
</evidence>
<comment type="caution">
    <text evidence="3">The sequence shown here is derived from an EMBL/GenBank/DDBJ whole genome shotgun (WGS) entry which is preliminary data.</text>
</comment>
<dbReference type="InterPro" id="IPR050963">
    <property type="entry name" value="Sirohydro_Cobaltochel/CbiX"/>
</dbReference>
<keyword evidence="2" id="KW-0456">Lyase</keyword>
<evidence type="ECO:0000256" key="1">
    <source>
        <dbReference type="ARBA" id="ARBA00022723"/>
    </source>
</evidence>
<dbReference type="PANTHER" id="PTHR33542:SF3">
    <property type="entry name" value="SIROHYDROCHLORIN FERROCHELATASE, CHLOROPLASTIC"/>
    <property type="match status" value="1"/>
</dbReference>
<evidence type="ECO:0000313" key="4">
    <source>
        <dbReference type="Proteomes" id="UP000315711"/>
    </source>
</evidence>
<dbReference type="GO" id="GO:0016829">
    <property type="term" value="F:lyase activity"/>
    <property type="evidence" value="ECO:0007669"/>
    <property type="project" value="UniProtKB-KW"/>
</dbReference>
<name>A0A562QMJ0_9BACI</name>
<organism evidence="3 4">
    <name type="scientific">Halalkalibacter nanhaiisediminis</name>
    <dbReference type="NCBI Taxonomy" id="688079"/>
    <lineage>
        <taxon>Bacteria</taxon>
        <taxon>Bacillati</taxon>
        <taxon>Bacillota</taxon>
        <taxon>Bacilli</taxon>
        <taxon>Bacillales</taxon>
        <taxon>Bacillaceae</taxon>
        <taxon>Halalkalibacter</taxon>
    </lineage>
</organism>
<dbReference type="Gene3D" id="3.40.50.1400">
    <property type="match status" value="2"/>
</dbReference>
<dbReference type="Pfam" id="PF01903">
    <property type="entry name" value="CbiX"/>
    <property type="match status" value="2"/>
</dbReference>
<reference evidence="3 4" key="1">
    <citation type="journal article" date="2015" name="Stand. Genomic Sci.">
        <title>Genomic Encyclopedia of Bacterial and Archaeal Type Strains, Phase III: the genomes of soil and plant-associated and newly described type strains.</title>
        <authorList>
            <person name="Whitman W.B."/>
            <person name="Woyke T."/>
            <person name="Klenk H.P."/>
            <person name="Zhou Y."/>
            <person name="Lilburn T.G."/>
            <person name="Beck B.J."/>
            <person name="De Vos P."/>
            <person name="Vandamme P."/>
            <person name="Eisen J.A."/>
            <person name="Garrity G."/>
            <person name="Hugenholtz P."/>
            <person name="Kyrpides N.C."/>
        </authorList>
    </citation>
    <scope>NUCLEOTIDE SEQUENCE [LARGE SCALE GENOMIC DNA]</scope>
    <source>
        <strain evidence="3 4">CGMCC 1.10116</strain>
    </source>
</reference>
<accession>A0A562QMJ0</accession>
<protein>
    <submittedName>
        <fullName evidence="3">Sirohydrochlorin cobaltochelatase</fullName>
    </submittedName>
</protein>
<sequence>MQAILYIGHGSRVQEGNDELSAFVEKAKAKHPQISIQECCFLELAEPTIAEGVEACIRQGATHIAVVPVLLLTAMHAKVDIPREIDRMKAAYPDVAFSYGRPIGVESSVIKIVKDRLRDAGLQMTDHRPIYAERQDVTILLVGRGSSDPDATSDLMKISRLVWEYTPVTDVEVCFIAATHPNVDEGLVRANRLPNDKVYVVPYLLFTGVLMEELQEKLDEWSKQTEKEFILCNYLGFDDQLVDMLAKRVQEVLEEHVPVNCDTCQYRAFFFEKEKING</sequence>
<dbReference type="InterPro" id="IPR002762">
    <property type="entry name" value="CbiX-like"/>
</dbReference>
<gene>
    <name evidence="3" type="ORF">IQ10_01222</name>
</gene>
<dbReference type="EMBL" id="VLKZ01000003">
    <property type="protein sequence ID" value="TWI57893.1"/>
    <property type="molecule type" value="Genomic_DNA"/>
</dbReference>
<dbReference type="Proteomes" id="UP000315711">
    <property type="component" value="Unassembled WGS sequence"/>
</dbReference>
<dbReference type="GO" id="GO:0046872">
    <property type="term" value="F:metal ion binding"/>
    <property type="evidence" value="ECO:0007669"/>
    <property type="project" value="UniProtKB-KW"/>
</dbReference>
<dbReference type="RefSeq" id="WP_144449579.1">
    <property type="nucleotide sequence ID" value="NZ_VLKZ01000003.1"/>
</dbReference>
<dbReference type="CDD" id="cd03416">
    <property type="entry name" value="CbiX_SirB_N"/>
    <property type="match status" value="1"/>
</dbReference>